<dbReference type="SUPFAM" id="SSF53223">
    <property type="entry name" value="Aminoacid dehydrogenase-like, N-terminal domain"/>
    <property type="match status" value="1"/>
</dbReference>
<evidence type="ECO:0000256" key="3">
    <source>
        <dbReference type="ARBA" id="ARBA00008785"/>
    </source>
</evidence>
<dbReference type="EMBL" id="CAFBLV010000005">
    <property type="protein sequence ID" value="CAB4859283.1"/>
    <property type="molecule type" value="Genomic_DNA"/>
</dbReference>
<dbReference type="AlphaFoldDB" id="A0A6J6SW88"/>
<dbReference type="Pfam" id="PF00390">
    <property type="entry name" value="malic"/>
    <property type="match status" value="1"/>
</dbReference>
<dbReference type="EMBL" id="CAEZXZ010000166">
    <property type="protein sequence ID" value="CAB4711827.1"/>
    <property type="molecule type" value="Genomic_DNA"/>
</dbReference>
<dbReference type="GO" id="GO:0051287">
    <property type="term" value="F:NAD binding"/>
    <property type="evidence" value="ECO:0007669"/>
    <property type="project" value="InterPro"/>
</dbReference>
<dbReference type="CDD" id="cd05311">
    <property type="entry name" value="NAD_bind_2_malic_enz"/>
    <property type="match status" value="1"/>
</dbReference>
<evidence type="ECO:0000313" key="10">
    <source>
        <dbReference type="EMBL" id="CAB4859283.1"/>
    </source>
</evidence>
<keyword evidence="5" id="KW-0560">Oxidoreductase</keyword>
<organism evidence="9">
    <name type="scientific">freshwater metagenome</name>
    <dbReference type="NCBI Taxonomy" id="449393"/>
    <lineage>
        <taxon>unclassified sequences</taxon>
        <taxon>metagenomes</taxon>
        <taxon>ecological metagenomes</taxon>
    </lineage>
</organism>
<dbReference type="InterPro" id="IPR001891">
    <property type="entry name" value="Malic_OxRdtase"/>
</dbReference>
<dbReference type="InterPro" id="IPR045213">
    <property type="entry name" value="Malic_NAD-bd_bact_type"/>
</dbReference>
<dbReference type="Gene3D" id="3.40.50.10380">
    <property type="entry name" value="Malic enzyme, N-terminal domain"/>
    <property type="match status" value="1"/>
</dbReference>
<evidence type="ECO:0000313" key="9">
    <source>
        <dbReference type="EMBL" id="CAB4739202.1"/>
    </source>
</evidence>
<dbReference type="GO" id="GO:0004470">
    <property type="term" value="F:malic enzyme activity"/>
    <property type="evidence" value="ECO:0007669"/>
    <property type="project" value="InterPro"/>
</dbReference>
<dbReference type="InterPro" id="IPR046346">
    <property type="entry name" value="Aminoacid_DH-like_N_sf"/>
</dbReference>
<dbReference type="GO" id="GO:0016616">
    <property type="term" value="F:oxidoreductase activity, acting on the CH-OH group of donors, NAD or NADP as acceptor"/>
    <property type="evidence" value="ECO:0007669"/>
    <property type="project" value="InterPro"/>
</dbReference>
<reference evidence="9" key="1">
    <citation type="submission" date="2020-05" db="EMBL/GenBank/DDBJ databases">
        <authorList>
            <person name="Chiriac C."/>
            <person name="Salcher M."/>
            <person name="Ghai R."/>
            <person name="Kavagutti S V."/>
        </authorList>
    </citation>
    <scope>NUCLEOTIDE SEQUENCE</scope>
</reference>
<evidence type="ECO:0000259" key="6">
    <source>
        <dbReference type="SMART" id="SM00919"/>
    </source>
</evidence>
<accession>A0A6J6SW88</accession>
<dbReference type="EMBL" id="CAEZZA010000018">
    <property type="protein sequence ID" value="CAB4739202.1"/>
    <property type="molecule type" value="Genomic_DNA"/>
</dbReference>
<dbReference type="SMART" id="SM01274">
    <property type="entry name" value="malic"/>
    <property type="match status" value="1"/>
</dbReference>
<evidence type="ECO:0000256" key="4">
    <source>
        <dbReference type="ARBA" id="ARBA00022723"/>
    </source>
</evidence>
<sequence length="388" mass="40094">MNTPDPNDPVFALHEGGKIEVRPSVEVRDREGLSLAYTPGVARVSQALAEDPELAYRYTWKGNTVLVVTDGTAVLGLGDIGPIGALPVMEGKALLFKDFGGVNAVPICLDTTDVEEIIETVVRIAPAFGGVNLEDISAPRCFEIEQRLQQLLDIPIFHDDQHGTAIVVLAALLNSAKVTGRNIADLRVVVSGAGAAGVAVTNMLLDAGIGDIAVADSKGIVTTTRSDLTPVKADLAARTNRAGIEGPIAEAIRGADVFIGLSSGKVPAEIVATLAPGAIIFALANPDPEIHPDLAGKHAVVVATGRSDFPNQINNVLAFPGIFRGALDVRASCITPGMRLAAANAIADVVGDDLSPLMVIPSVFDPRVGQEVAAAVAAAARADGVARL</sequence>
<keyword evidence="4" id="KW-0479">Metal-binding</keyword>
<gene>
    <name evidence="8" type="ORF">UFOPK2625_01054</name>
    <name evidence="9" type="ORF">UFOPK2809_00236</name>
    <name evidence="10" type="ORF">UFOPK3425_00070</name>
</gene>
<dbReference type="SMART" id="SM00919">
    <property type="entry name" value="Malic_M"/>
    <property type="match status" value="1"/>
</dbReference>
<dbReference type="InterPro" id="IPR036291">
    <property type="entry name" value="NAD(P)-bd_dom_sf"/>
</dbReference>
<feature type="domain" description="Malic enzyme NAD-binding" evidence="6">
    <location>
        <begin position="161"/>
        <end position="381"/>
    </location>
</feature>
<dbReference type="PROSITE" id="PS00331">
    <property type="entry name" value="MALIC_ENZYMES"/>
    <property type="match status" value="1"/>
</dbReference>
<dbReference type="InterPro" id="IPR012302">
    <property type="entry name" value="Malic_NAD-bd"/>
</dbReference>
<evidence type="ECO:0000256" key="5">
    <source>
        <dbReference type="ARBA" id="ARBA00023002"/>
    </source>
</evidence>
<dbReference type="InterPro" id="IPR015884">
    <property type="entry name" value="Malic_enzyme_CS"/>
</dbReference>
<dbReference type="Gene3D" id="3.40.50.720">
    <property type="entry name" value="NAD(P)-binding Rossmann-like Domain"/>
    <property type="match status" value="1"/>
</dbReference>
<dbReference type="InterPro" id="IPR012301">
    <property type="entry name" value="Malic_N_dom"/>
</dbReference>
<dbReference type="Pfam" id="PF03949">
    <property type="entry name" value="Malic_M"/>
    <property type="match status" value="1"/>
</dbReference>
<proteinExistence type="inferred from homology"/>
<comment type="similarity">
    <text evidence="3">Belongs to the malic enzymes family.</text>
</comment>
<comment type="cofactor">
    <cofactor evidence="1">
        <name>Mn(2+)</name>
        <dbReference type="ChEBI" id="CHEBI:29035"/>
    </cofactor>
</comment>
<name>A0A6J6SW88_9ZZZZ</name>
<dbReference type="PIRSF" id="PIRSF000106">
    <property type="entry name" value="ME"/>
    <property type="match status" value="1"/>
</dbReference>
<evidence type="ECO:0000256" key="1">
    <source>
        <dbReference type="ARBA" id="ARBA00001936"/>
    </source>
</evidence>
<comment type="cofactor">
    <cofactor evidence="2">
        <name>Mg(2+)</name>
        <dbReference type="ChEBI" id="CHEBI:18420"/>
    </cofactor>
</comment>
<dbReference type="GO" id="GO:0046872">
    <property type="term" value="F:metal ion binding"/>
    <property type="evidence" value="ECO:0007669"/>
    <property type="project" value="UniProtKB-KW"/>
</dbReference>
<protein>
    <submittedName>
        <fullName evidence="9">Unannotated protein</fullName>
    </submittedName>
</protein>
<evidence type="ECO:0000256" key="2">
    <source>
        <dbReference type="ARBA" id="ARBA00001946"/>
    </source>
</evidence>
<dbReference type="InterPro" id="IPR051674">
    <property type="entry name" value="Malate_Decarboxylase"/>
</dbReference>
<feature type="domain" description="Malic enzyme N-terminal" evidence="7">
    <location>
        <begin position="16"/>
        <end position="149"/>
    </location>
</feature>
<dbReference type="SUPFAM" id="SSF51735">
    <property type="entry name" value="NAD(P)-binding Rossmann-fold domains"/>
    <property type="match status" value="1"/>
</dbReference>
<evidence type="ECO:0000313" key="8">
    <source>
        <dbReference type="EMBL" id="CAB4711827.1"/>
    </source>
</evidence>
<dbReference type="PANTHER" id="PTHR43237">
    <property type="entry name" value="NADP-DEPENDENT MALIC ENZYME"/>
    <property type="match status" value="1"/>
</dbReference>
<evidence type="ECO:0000259" key="7">
    <source>
        <dbReference type="SMART" id="SM01274"/>
    </source>
</evidence>
<dbReference type="PANTHER" id="PTHR43237:SF4">
    <property type="entry name" value="NADP-DEPENDENT MALIC ENZYME"/>
    <property type="match status" value="1"/>
</dbReference>
<dbReference type="InterPro" id="IPR037062">
    <property type="entry name" value="Malic_N_dom_sf"/>
</dbReference>